<dbReference type="SUPFAM" id="SSF46565">
    <property type="entry name" value="Chaperone J-domain"/>
    <property type="match status" value="1"/>
</dbReference>
<dbReference type="GO" id="GO:0051087">
    <property type="term" value="F:protein-folding chaperone binding"/>
    <property type="evidence" value="ECO:0007669"/>
    <property type="project" value="TreeGrafter"/>
</dbReference>
<dbReference type="Gene3D" id="1.10.287.110">
    <property type="entry name" value="DnaJ domain"/>
    <property type="match status" value="1"/>
</dbReference>
<dbReference type="PANTHER" id="PTHR43948">
    <property type="entry name" value="DNAJ HOMOLOG SUBFAMILY B"/>
    <property type="match status" value="1"/>
</dbReference>
<feature type="region of interest" description="Disordered" evidence="1">
    <location>
        <begin position="247"/>
        <end position="366"/>
    </location>
</feature>
<evidence type="ECO:0000313" key="3">
    <source>
        <dbReference type="EMBL" id="KAF9480516.1"/>
    </source>
</evidence>
<evidence type="ECO:0000259" key="2">
    <source>
        <dbReference type="PROSITE" id="PS50076"/>
    </source>
</evidence>
<feature type="domain" description="J" evidence="2">
    <location>
        <begin position="4"/>
        <end position="75"/>
    </location>
</feature>
<gene>
    <name evidence="3" type="ORF">BDN70DRAFT_877505</name>
</gene>
<dbReference type="AlphaFoldDB" id="A0A9P6CUG3"/>
<accession>A0A9P6CUG3</accession>
<feature type="compositionally biased region" description="Pro residues" evidence="1">
    <location>
        <begin position="307"/>
        <end position="316"/>
    </location>
</feature>
<dbReference type="GO" id="GO:0005737">
    <property type="term" value="C:cytoplasm"/>
    <property type="evidence" value="ECO:0007669"/>
    <property type="project" value="TreeGrafter"/>
</dbReference>
<feature type="region of interest" description="Disordered" evidence="1">
    <location>
        <begin position="63"/>
        <end position="103"/>
    </location>
</feature>
<keyword evidence="4" id="KW-1185">Reference proteome</keyword>
<evidence type="ECO:0000256" key="1">
    <source>
        <dbReference type="SAM" id="MobiDB-lite"/>
    </source>
</evidence>
<proteinExistence type="predicted"/>
<comment type="caution">
    <text evidence="3">The sequence shown here is derived from an EMBL/GenBank/DDBJ whole genome shotgun (WGS) entry which is preliminary data.</text>
</comment>
<sequence>MSSGLYEELGISSNATPEEIRKAYKKRALQTHPDRLPQGATAADKADYDEKFRRVNNAYEVLSDPKKRSEYDAHGVWPPPEEEFFDPRRQASSSHQGDYPRSRYPPRAHTFPDPFFSHHHTPFPSFEFTDPFTLFDSIFEGTPFGSRSSRSRHHSYSRPMHPFEQMHRMQAEIEDFMEDIDRNPFGMGGFGGFPFGPMYTAPALSSSNSRGGRWVSESIVSSTVNGVTQTVRKRVDSDGNEHIVRTLPDGREVRTINGIEQPSNDYMPQIEQPKSRRDSSGHRYISPPPAHIQPVRSQSRMDYGQHAPPPPPPYTPNPAAYRDSSPPPDRHRRSRRSSEKYAYTSSNNPDPRSHEERQHKKRFWQH</sequence>
<dbReference type="InterPro" id="IPR036869">
    <property type="entry name" value="J_dom_sf"/>
</dbReference>
<dbReference type="OrthoDB" id="442087at2759"/>
<dbReference type="PROSITE" id="PS00636">
    <property type="entry name" value="DNAJ_1"/>
    <property type="match status" value="1"/>
</dbReference>
<evidence type="ECO:0000313" key="4">
    <source>
        <dbReference type="Proteomes" id="UP000807469"/>
    </source>
</evidence>
<reference evidence="3" key="1">
    <citation type="submission" date="2020-11" db="EMBL/GenBank/DDBJ databases">
        <authorList>
            <consortium name="DOE Joint Genome Institute"/>
            <person name="Ahrendt S."/>
            <person name="Riley R."/>
            <person name="Andreopoulos W."/>
            <person name="Labutti K."/>
            <person name="Pangilinan J."/>
            <person name="Ruiz-Duenas F.J."/>
            <person name="Barrasa J.M."/>
            <person name="Sanchez-Garcia M."/>
            <person name="Camarero S."/>
            <person name="Miyauchi S."/>
            <person name="Serrano A."/>
            <person name="Linde D."/>
            <person name="Babiker R."/>
            <person name="Drula E."/>
            <person name="Ayuso-Fernandez I."/>
            <person name="Pacheco R."/>
            <person name="Padilla G."/>
            <person name="Ferreira P."/>
            <person name="Barriuso J."/>
            <person name="Kellner H."/>
            <person name="Castanera R."/>
            <person name="Alfaro M."/>
            <person name="Ramirez L."/>
            <person name="Pisabarro A.G."/>
            <person name="Kuo A."/>
            <person name="Tritt A."/>
            <person name="Lipzen A."/>
            <person name="He G."/>
            <person name="Yan M."/>
            <person name="Ng V."/>
            <person name="Cullen D."/>
            <person name="Martin F."/>
            <person name="Rosso M.-N."/>
            <person name="Henrissat B."/>
            <person name="Hibbett D."/>
            <person name="Martinez A.T."/>
            <person name="Grigoriev I.V."/>
        </authorList>
    </citation>
    <scope>NUCLEOTIDE SEQUENCE</scope>
    <source>
        <strain evidence="3">CIRM-BRFM 674</strain>
    </source>
</reference>
<name>A0A9P6CUG3_9AGAR</name>
<dbReference type="InterPro" id="IPR001623">
    <property type="entry name" value="DnaJ_domain"/>
</dbReference>
<dbReference type="Proteomes" id="UP000807469">
    <property type="component" value="Unassembled WGS sequence"/>
</dbReference>
<feature type="compositionally biased region" description="Basic and acidic residues" evidence="1">
    <location>
        <begin position="63"/>
        <end position="73"/>
    </location>
</feature>
<dbReference type="PRINTS" id="PR00625">
    <property type="entry name" value="JDOMAIN"/>
</dbReference>
<dbReference type="PROSITE" id="PS50076">
    <property type="entry name" value="DNAJ_2"/>
    <property type="match status" value="1"/>
</dbReference>
<dbReference type="InterPro" id="IPR018253">
    <property type="entry name" value="DnaJ_domain_CS"/>
</dbReference>
<dbReference type="CDD" id="cd06257">
    <property type="entry name" value="DnaJ"/>
    <property type="match status" value="1"/>
</dbReference>
<dbReference type="SMART" id="SM00271">
    <property type="entry name" value="DnaJ"/>
    <property type="match status" value="1"/>
</dbReference>
<protein>
    <submittedName>
        <fullName evidence="3">DnaJ-domain-containing protein</fullName>
    </submittedName>
</protein>
<dbReference type="GO" id="GO:0044183">
    <property type="term" value="F:protein folding chaperone"/>
    <property type="evidence" value="ECO:0007669"/>
    <property type="project" value="TreeGrafter"/>
</dbReference>
<dbReference type="EMBL" id="MU155193">
    <property type="protein sequence ID" value="KAF9480516.1"/>
    <property type="molecule type" value="Genomic_DNA"/>
</dbReference>
<dbReference type="GO" id="GO:0051082">
    <property type="term" value="F:unfolded protein binding"/>
    <property type="evidence" value="ECO:0007669"/>
    <property type="project" value="TreeGrafter"/>
</dbReference>
<dbReference type="PANTHER" id="PTHR43948:SF10">
    <property type="entry name" value="MRJ, ISOFORM E"/>
    <property type="match status" value="1"/>
</dbReference>
<dbReference type="Pfam" id="PF00226">
    <property type="entry name" value="DnaJ"/>
    <property type="match status" value="1"/>
</dbReference>
<organism evidence="3 4">
    <name type="scientific">Pholiota conissans</name>
    <dbReference type="NCBI Taxonomy" id="109636"/>
    <lineage>
        <taxon>Eukaryota</taxon>
        <taxon>Fungi</taxon>
        <taxon>Dikarya</taxon>
        <taxon>Basidiomycota</taxon>
        <taxon>Agaricomycotina</taxon>
        <taxon>Agaricomycetes</taxon>
        <taxon>Agaricomycetidae</taxon>
        <taxon>Agaricales</taxon>
        <taxon>Agaricineae</taxon>
        <taxon>Strophariaceae</taxon>
        <taxon>Pholiota</taxon>
    </lineage>
</organism>